<evidence type="ECO:0000313" key="4">
    <source>
        <dbReference type="Proteomes" id="UP000305887"/>
    </source>
</evidence>
<keyword evidence="4" id="KW-1185">Reference proteome</keyword>
<feature type="region of interest" description="Disordered" evidence="1">
    <location>
        <begin position="360"/>
        <end position="398"/>
    </location>
</feature>
<evidence type="ECO:0000256" key="2">
    <source>
        <dbReference type="SAM" id="Phobius"/>
    </source>
</evidence>
<comment type="caution">
    <text evidence="3">The sequence shown here is derived from an EMBL/GenBank/DDBJ whole genome shotgun (WGS) entry which is preliminary data.</text>
</comment>
<keyword evidence="2" id="KW-0472">Membrane</keyword>
<feature type="transmembrane region" description="Helical" evidence="2">
    <location>
        <begin position="318"/>
        <end position="336"/>
    </location>
</feature>
<keyword evidence="2" id="KW-1133">Transmembrane helix</keyword>
<organism evidence="3 4">
    <name type="scientific">Rubellimicrobium rubrum</name>
    <dbReference type="NCBI Taxonomy" id="2585369"/>
    <lineage>
        <taxon>Bacteria</taxon>
        <taxon>Pseudomonadati</taxon>
        <taxon>Pseudomonadota</taxon>
        <taxon>Alphaproteobacteria</taxon>
        <taxon>Rhodobacterales</taxon>
        <taxon>Roseobacteraceae</taxon>
        <taxon>Rubellimicrobium</taxon>
    </lineage>
</organism>
<keyword evidence="2" id="KW-0812">Transmembrane</keyword>
<feature type="transmembrane region" description="Helical" evidence="2">
    <location>
        <begin position="280"/>
        <end position="298"/>
    </location>
</feature>
<dbReference type="RefSeq" id="WP_139079155.1">
    <property type="nucleotide sequence ID" value="NZ_VDFU01000092.1"/>
</dbReference>
<accession>A0A5C4MI49</accession>
<feature type="transmembrane region" description="Helical" evidence="2">
    <location>
        <begin position="240"/>
        <end position="259"/>
    </location>
</feature>
<reference evidence="3 4" key="1">
    <citation type="submission" date="2019-06" db="EMBL/GenBank/DDBJ databases">
        <title>YIM 131921 draft genome.</title>
        <authorList>
            <person name="Jiang L."/>
        </authorList>
    </citation>
    <scope>NUCLEOTIDE SEQUENCE [LARGE SCALE GENOMIC DNA]</scope>
    <source>
        <strain evidence="3 4">YIM 131921</strain>
    </source>
</reference>
<dbReference type="AlphaFoldDB" id="A0A5C4MI49"/>
<name>A0A5C4MI49_9RHOB</name>
<dbReference type="Proteomes" id="UP000305887">
    <property type="component" value="Unassembled WGS sequence"/>
</dbReference>
<feature type="transmembrane region" description="Helical" evidence="2">
    <location>
        <begin position="147"/>
        <end position="166"/>
    </location>
</feature>
<proteinExistence type="predicted"/>
<gene>
    <name evidence="3" type="ORF">FHG66_21335</name>
</gene>
<sequence>MVAFFGWLHKQQLRLKTALREKLNCPPGEMLGTPKVHCTKTCKPKAGKATIEELVDDSKELLALLANRGVPVGNKIVEAVIDAEAAQRAMVQAQSLKEGSGQNEEGLNAKLIHDLVQGHALLVKAAHPASLASLRYMRHGRKASSGMGYMLFACLILVVLIVIQTWSVRLTDVAQKVGVSYAILDASETADADRDGVEQRIAAELLRVEGGWLMGVTDGLEPEAAHRITFGKVQGLANTLNSLVLPALYGLLGGIAYILRSYPLAVQAGTLVGEYTGENFLRMTLAMLSGVIVGLYVGPEAAVTGLPNEPLTTLTLTPIALAFLVGYSVDFLFGFLDRIVMPPASQTSAASVTANQAPDVFVNVRTDRDPPPNDNSGSSSSKRSADNQGNDAAKDNVQ</sequence>
<evidence type="ECO:0000256" key="1">
    <source>
        <dbReference type="SAM" id="MobiDB-lite"/>
    </source>
</evidence>
<evidence type="ECO:0000313" key="3">
    <source>
        <dbReference type="EMBL" id="TNC42530.1"/>
    </source>
</evidence>
<protein>
    <submittedName>
        <fullName evidence="3">Uncharacterized protein</fullName>
    </submittedName>
</protein>
<dbReference type="EMBL" id="VDFU01000092">
    <property type="protein sequence ID" value="TNC42530.1"/>
    <property type="molecule type" value="Genomic_DNA"/>
</dbReference>